<comment type="caution">
    <text evidence="2">The sequence shown here is derived from an EMBL/GenBank/DDBJ whole genome shotgun (WGS) entry which is preliminary data.</text>
</comment>
<dbReference type="Proteomes" id="UP000784294">
    <property type="component" value="Unassembled WGS sequence"/>
</dbReference>
<evidence type="ECO:0000256" key="1">
    <source>
        <dbReference type="SAM" id="MobiDB-lite"/>
    </source>
</evidence>
<protein>
    <submittedName>
        <fullName evidence="2">Uncharacterized protein</fullName>
    </submittedName>
</protein>
<evidence type="ECO:0000313" key="3">
    <source>
        <dbReference type="Proteomes" id="UP000784294"/>
    </source>
</evidence>
<sequence length="129" mass="14299">LSFRYEQQRRVQVSHEHDKDATLVCTDSSITGDPGTPIDLNYALFVDAASLPTLAGSREICQSGAVDLNPLIPSATSQTEDLSRDPLEEELRQRRIPTSTQSNEKSPSYSGMNVQKFLLIPTFSKKQIC</sequence>
<accession>A0A3S5AGE6</accession>
<organism evidence="2 3">
    <name type="scientific">Protopolystoma xenopodis</name>
    <dbReference type="NCBI Taxonomy" id="117903"/>
    <lineage>
        <taxon>Eukaryota</taxon>
        <taxon>Metazoa</taxon>
        <taxon>Spiralia</taxon>
        <taxon>Lophotrochozoa</taxon>
        <taxon>Platyhelminthes</taxon>
        <taxon>Monogenea</taxon>
        <taxon>Polyopisthocotylea</taxon>
        <taxon>Polystomatidea</taxon>
        <taxon>Polystomatidae</taxon>
        <taxon>Protopolystoma</taxon>
    </lineage>
</organism>
<evidence type="ECO:0000313" key="2">
    <source>
        <dbReference type="EMBL" id="VEL28587.1"/>
    </source>
</evidence>
<dbReference type="AlphaFoldDB" id="A0A3S5AGE6"/>
<reference evidence="2" key="1">
    <citation type="submission" date="2018-11" db="EMBL/GenBank/DDBJ databases">
        <authorList>
            <consortium name="Pathogen Informatics"/>
        </authorList>
    </citation>
    <scope>NUCLEOTIDE SEQUENCE</scope>
</reference>
<feature type="compositionally biased region" description="Polar residues" evidence="1">
    <location>
        <begin position="96"/>
        <end position="109"/>
    </location>
</feature>
<dbReference type="EMBL" id="CAAALY010096183">
    <property type="protein sequence ID" value="VEL28587.1"/>
    <property type="molecule type" value="Genomic_DNA"/>
</dbReference>
<feature type="non-terminal residue" evidence="2">
    <location>
        <position position="1"/>
    </location>
</feature>
<proteinExistence type="predicted"/>
<keyword evidence="3" id="KW-1185">Reference proteome</keyword>
<gene>
    <name evidence="2" type="ORF">PXEA_LOCUS22027</name>
</gene>
<feature type="region of interest" description="Disordered" evidence="1">
    <location>
        <begin position="71"/>
        <end position="109"/>
    </location>
</feature>
<feature type="compositionally biased region" description="Basic and acidic residues" evidence="1">
    <location>
        <begin position="81"/>
        <end position="93"/>
    </location>
</feature>
<name>A0A3S5AGE6_9PLAT</name>